<dbReference type="PANTHER" id="PTHR35020">
    <property type="entry name" value="N-ACETYLGLUCOSAMINE-INDUCED PROTEIN 1"/>
    <property type="match status" value="1"/>
</dbReference>
<dbReference type="EMBL" id="ML977147">
    <property type="protein sequence ID" value="KAF1988901.1"/>
    <property type="molecule type" value="Genomic_DNA"/>
</dbReference>
<dbReference type="InterPro" id="IPR022036">
    <property type="entry name" value="DUF3605"/>
</dbReference>
<dbReference type="GO" id="GO:0005737">
    <property type="term" value="C:cytoplasm"/>
    <property type="evidence" value="ECO:0007669"/>
    <property type="project" value="TreeGrafter"/>
</dbReference>
<evidence type="ECO:0008006" key="3">
    <source>
        <dbReference type="Google" id="ProtNLM"/>
    </source>
</evidence>
<reference evidence="1" key="1">
    <citation type="journal article" date="2020" name="Stud. Mycol.">
        <title>101 Dothideomycetes genomes: a test case for predicting lifestyles and emergence of pathogens.</title>
        <authorList>
            <person name="Haridas S."/>
            <person name="Albert R."/>
            <person name="Binder M."/>
            <person name="Bloem J."/>
            <person name="Labutti K."/>
            <person name="Salamov A."/>
            <person name="Andreopoulos B."/>
            <person name="Baker S."/>
            <person name="Barry K."/>
            <person name="Bills G."/>
            <person name="Bluhm B."/>
            <person name="Cannon C."/>
            <person name="Castanera R."/>
            <person name="Culley D."/>
            <person name="Daum C."/>
            <person name="Ezra D."/>
            <person name="Gonzalez J."/>
            <person name="Henrissat B."/>
            <person name="Kuo A."/>
            <person name="Liang C."/>
            <person name="Lipzen A."/>
            <person name="Lutzoni F."/>
            <person name="Magnuson J."/>
            <person name="Mondo S."/>
            <person name="Nolan M."/>
            <person name="Ohm R."/>
            <person name="Pangilinan J."/>
            <person name="Park H.-J."/>
            <person name="Ramirez L."/>
            <person name="Alfaro M."/>
            <person name="Sun H."/>
            <person name="Tritt A."/>
            <person name="Yoshinaga Y."/>
            <person name="Zwiers L.-H."/>
            <person name="Turgeon B."/>
            <person name="Goodwin S."/>
            <person name="Spatafora J."/>
            <person name="Crous P."/>
            <person name="Grigoriev I."/>
        </authorList>
    </citation>
    <scope>NUCLEOTIDE SEQUENCE</scope>
    <source>
        <strain evidence="1">CBS 113979</strain>
    </source>
</reference>
<dbReference type="Pfam" id="PF12239">
    <property type="entry name" value="DUF3605"/>
    <property type="match status" value="1"/>
</dbReference>
<dbReference type="Proteomes" id="UP000800041">
    <property type="component" value="Unassembled WGS sequence"/>
</dbReference>
<dbReference type="AlphaFoldDB" id="A0A6G1H6S2"/>
<organism evidence="1 2">
    <name type="scientific">Aulographum hederae CBS 113979</name>
    <dbReference type="NCBI Taxonomy" id="1176131"/>
    <lineage>
        <taxon>Eukaryota</taxon>
        <taxon>Fungi</taxon>
        <taxon>Dikarya</taxon>
        <taxon>Ascomycota</taxon>
        <taxon>Pezizomycotina</taxon>
        <taxon>Dothideomycetes</taxon>
        <taxon>Pleosporomycetidae</taxon>
        <taxon>Aulographales</taxon>
        <taxon>Aulographaceae</taxon>
    </lineage>
</organism>
<evidence type="ECO:0000313" key="1">
    <source>
        <dbReference type="EMBL" id="KAF1988901.1"/>
    </source>
</evidence>
<dbReference type="OrthoDB" id="498286at2759"/>
<sequence>MASPISETPTGEVFESDLTEKDKQIMAMKDEDYNRMTWEELKDVIARNDLDALTRFPSDLRAYRTWSAATKAEYGSMTKYLLDVRLKWAPLPTDPPTLECENPVPFAARNDYKILPNDWPYGLAAGISHVVVWLKTPLPAIPETGELSREGCETVGKFVEETFGKYVQDEEKFDDRILWFKNWTRLQSIRGLEHLHVLLRDVPEEELVKMYDE</sequence>
<dbReference type="GO" id="GO:0006044">
    <property type="term" value="P:N-acetylglucosamine metabolic process"/>
    <property type="evidence" value="ECO:0007669"/>
    <property type="project" value="TreeGrafter"/>
</dbReference>
<accession>A0A6G1H6S2</accession>
<gene>
    <name evidence="1" type="ORF">K402DRAFT_391601</name>
</gene>
<evidence type="ECO:0000313" key="2">
    <source>
        <dbReference type="Proteomes" id="UP000800041"/>
    </source>
</evidence>
<proteinExistence type="predicted"/>
<dbReference type="PANTHER" id="PTHR35020:SF2">
    <property type="entry name" value="N-ACETYLGLUCOSAMINE-INDUCED PROTEIN 1"/>
    <property type="match status" value="1"/>
</dbReference>
<name>A0A6G1H6S2_9PEZI</name>
<protein>
    <recommendedName>
        <fullName evidence="3">N-acetylglucosamine-induced protein 1</fullName>
    </recommendedName>
</protein>
<keyword evidence="2" id="KW-1185">Reference proteome</keyword>